<keyword evidence="4" id="KW-1185">Reference proteome</keyword>
<dbReference type="Pfam" id="PF05348">
    <property type="entry name" value="UMP1"/>
    <property type="match status" value="1"/>
</dbReference>
<dbReference type="GO" id="GO:0043248">
    <property type="term" value="P:proteasome assembly"/>
    <property type="evidence" value="ECO:0007669"/>
    <property type="project" value="InterPro"/>
</dbReference>
<comment type="similarity">
    <text evidence="2">Belongs to the POMP/UMP1 family.</text>
</comment>
<dbReference type="PANTHER" id="PTHR12828">
    <property type="entry name" value="PROTEASOME MATURATION PROTEIN UMP1"/>
    <property type="match status" value="1"/>
</dbReference>
<accession>A0A9P5T9Q0</accession>
<keyword evidence="1" id="KW-0143">Chaperone</keyword>
<proteinExistence type="inferred from homology"/>
<dbReference type="GO" id="GO:0000502">
    <property type="term" value="C:proteasome complex"/>
    <property type="evidence" value="ECO:0007669"/>
    <property type="project" value="UniProtKB-KW"/>
</dbReference>
<protein>
    <submittedName>
        <fullName evidence="3">Proteasome maturation factor UMP1</fullName>
    </submittedName>
</protein>
<evidence type="ECO:0000313" key="3">
    <source>
        <dbReference type="EMBL" id="KAF8480878.1"/>
    </source>
</evidence>
<evidence type="ECO:0000256" key="2">
    <source>
        <dbReference type="ARBA" id="ARBA00043974"/>
    </source>
</evidence>
<evidence type="ECO:0000313" key="4">
    <source>
        <dbReference type="Proteomes" id="UP000759537"/>
    </source>
</evidence>
<dbReference type="InterPro" id="IPR008012">
    <property type="entry name" value="Ump1"/>
</dbReference>
<organism evidence="3 4">
    <name type="scientific">Russula ochroleuca</name>
    <dbReference type="NCBI Taxonomy" id="152965"/>
    <lineage>
        <taxon>Eukaryota</taxon>
        <taxon>Fungi</taxon>
        <taxon>Dikarya</taxon>
        <taxon>Basidiomycota</taxon>
        <taxon>Agaricomycotina</taxon>
        <taxon>Agaricomycetes</taxon>
        <taxon>Russulales</taxon>
        <taxon>Russulaceae</taxon>
        <taxon>Russula</taxon>
    </lineage>
</organism>
<name>A0A9P5T9Q0_9AGAM</name>
<dbReference type="AlphaFoldDB" id="A0A9P5T9Q0"/>
<dbReference type="OrthoDB" id="15001at2759"/>
<reference evidence="3" key="1">
    <citation type="submission" date="2019-10" db="EMBL/GenBank/DDBJ databases">
        <authorList>
            <consortium name="DOE Joint Genome Institute"/>
            <person name="Kuo A."/>
            <person name="Miyauchi S."/>
            <person name="Kiss E."/>
            <person name="Drula E."/>
            <person name="Kohler A."/>
            <person name="Sanchez-Garcia M."/>
            <person name="Andreopoulos B."/>
            <person name="Barry K.W."/>
            <person name="Bonito G."/>
            <person name="Buee M."/>
            <person name="Carver A."/>
            <person name="Chen C."/>
            <person name="Cichocki N."/>
            <person name="Clum A."/>
            <person name="Culley D."/>
            <person name="Crous P.W."/>
            <person name="Fauchery L."/>
            <person name="Girlanda M."/>
            <person name="Hayes R."/>
            <person name="Keri Z."/>
            <person name="LaButti K."/>
            <person name="Lipzen A."/>
            <person name="Lombard V."/>
            <person name="Magnuson J."/>
            <person name="Maillard F."/>
            <person name="Morin E."/>
            <person name="Murat C."/>
            <person name="Nolan M."/>
            <person name="Ohm R."/>
            <person name="Pangilinan J."/>
            <person name="Pereira M."/>
            <person name="Perotto S."/>
            <person name="Peter M."/>
            <person name="Riley R."/>
            <person name="Sitrit Y."/>
            <person name="Stielow B."/>
            <person name="Szollosi G."/>
            <person name="Zifcakova L."/>
            <person name="Stursova M."/>
            <person name="Spatafora J.W."/>
            <person name="Tedersoo L."/>
            <person name="Vaario L.-M."/>
            <person name="Yamada A."/>
            <person name="Yan M."/>
            <person name="Wang P."/>
            <person name="Xu J."/>
            <person name="Bruns T."/>
            <person name="Baldrian P."/>
            <person name="Vilgalys R."/>
            <person name="Henrissat B."/>
            <person name="Grigoriev I.V."/>
            <person name="Hibbett D."/>
            <person name="Nagy L.G."/>
            <person name="Martin F.M."/>
        </authorList>
    </citation>
    <scope>NUCLEOTIDE SEQUENCE</scope>
    <source>
        <strain evidence="3">Prilba</strain>
    </source>
</reference>
<keyword evidence="3" id="KW-0647">Proteasome</keyword>
<dbReference type="Proteomes" id="UP000759537">
    <property type="component" value="Unassembled WGS sequence"/>
</dbReference>
<gene>
    <name evidence="3" type="ORF">DFH94DRAFT_629809</name>
</gene>
<reference evidence="3" key="2">
    <citation type="journal article" date="2020" name="Nat. Commun.">
        <title>Large-scale genome sequencing of mycorrhizal fungi provides insights into the early evolution of symbiotic traits.</title>
        <authorList>
            <person name="Miyauchi S."/>
            <person name="Kiss E."/>
            <person name="Kuo A."/>
            <person name="Drula E."/>
            <person name="Kohler A."/>
            <person name="Sanchez-Garcia M."/>
            <person name="Morin E."/>
            <person name="Andreopoulos B."/>
            <person name="Barry K.W."/>
            <person name="Bonito G."/>
            <person name="Buee M."/>
            <person name="Carver A."/>
            <person name="Chen C."/>
            <person name="Cichocki N."/>
            <person name="Clum A."/>
            <person name="Culley D."/>
            <person name="Crous P.W."/>
            <person name="Fauchery L."/>
            <person name="Girlanda M."/>
            <person name="Hayes R.D."/>
            <person name="Keri Z."/>
            <person name="LaButti K."/>
            <person name="Lipzen A."/>
            <person name="Lombard V."/>
            <person name="Magnuson J."/>
            <person name="Maillard F."/>
            <person name="Murat C."/>
            <person name="Nolan M."/>
            <person name="Ohm R.A."/>
            <person name="Pangilinan J."/>
            <person name="Pereira M.F."/>
            <person name="Perotto S."/>
            <person name="Peter M."/>
            <person name="Pfister S."/>
            <person name="Riley R."/>
            <person name="Sitrit Y."/>
            <person name="Stielow J.B."/>
            <person name="Szollosi G."/>
            <person name="Zifcakova L."/>
            <person name="Stursova M."/>
            <person name="Spatafora J.W."/>
            <person name="Tedersoo L."/>
            <person name="Vaario L.M."/>
            <person name="Yamada A."/>
            <person name="Yan M."/>
            <person name="Wang P."/>
            <person name="Xu J."/>
            <person name="Bruns T."/>
            <person name="Baldrian P."/>
            <person name="Vilgalys R."/>
            <person name="Dunand C."/>
            <person name="Henrissat B."/>
            <person name="Grigoriev I.V."/>
            <person name="Hibbett D."/>
            <person name="Nagy L.G."/>
            <person name="Martin F.M."/>
        </authorList>
    </citation>
    <scope>NUCLEOTIDE SEQUENCE</scope>
    <source>
        <strain evidence="3">Prilba</strain>
    </source>
</reference>
<dbReference type="GO" id="GO:0005737">
    <property type="term" value="C:cytoplasm"/>
    <property type="evidence" value="ECO:0007669"/>
    <property type="project" value="TreeGrafter"/>
</dbReference>
<dbReference type="GO" id="GO:0005634">
    <property type="term" value="C:nucleus"/>
    <property type="evidence" value="ECO:0007669"/>
    <property type="project" value="TreeGrafter"/>
</dbReference>
<comment type="caution">
    <text evidence="3">The sequence shown here is derived from an EMBL/GenBank/DDBJ whole genome shotgun (WGS) entry which is preliminary data.</text>
</comment>
<sequence length="139" mass="15953">MHQEPSLRIVPAKAPVKASISDTANSLGLHDTLKYGPRSLADEIKSNPLQARLENWDDTQRTFKLTTHRNIYGLHAPMRQLMERKIVSFNPHMPAMPQSNIHLDILEGRDETLDVTDFFQIDADPPMDIHADMERKLRM</sequence>
<dbReference type="EMBL" id="WHVB01000007">
    <property type="protein sequence ID" value="KAF8480878.1"/>
    <property type="molecule type" value="Genomic_DNA"/>
</dbReference>
<evidence type="ECO:0000256" key="1">
    <source>
        <dbReference type="ARBA" id="ARBA00023186"/>
    </source>
</evidence>
<dbReference type="PANTHER" id="PTHR12828:SF3">
    <property type="entry name" value="PROTEASOME MATURATION PROTEIN"/>
    <property type="match status" value="1"/>
</dbReference>